<evidence type="ECO:0000313" key="1">
    <source>
        <dbReference type="EMBL" id="GGK86581.1"/>
    </source>
</evidence>
<accession>A0ABQ2FEU4</accession>
<gene>
    <name evidence="1" type="ORF">GCM10010844_01340</name>
</gene>
<evidence type="ECO:0000313" key="2">
    <source>
        <dbReference type="Proteomes" id="UP000604341"/>
    </source>
</evidence>
<sequence>MRSYLGDALYRVGTWDDFRSFLPRLLELLVTDETELDPIADRLAYGREQGYQLPGPQEAALGAFFLAYWDDLLWHFPWYADLALRWGLMEQVGLTRSTLLAIWWAHPNRALVLAEVLLLNGTPPPEWPRAALRDWLEAAFFTATDAEDERFYSSALLILEHLPDPAGP</sequence>
<organism evidence="1 2">
    <name type="scientific">Deinococcus radiotolerans</name>
    <dbReference type="NCBI Taxonomy" id="1309407"/>
    <lineage>
        <taxon>Bacteria</taxon>
        <taxon>Thermotogati</taxon>
        <taxon>Deinococcota</taxon>
        <taxon>Deinococci</taxon>
        <taxon>Deinococcales</taxon>
        <taxon>Deinococcaceae</taxon>
        <taxon>Deinococcus</taxon>
    </lineage>
</organism>
<comment type="caution">
    <text evidence="1">The sequence shown here is derived from an EMBL/GenBank/DDBJ whole genome shotgun (WGS) entry which is preliminary data.</text>
</comment>
<protein>
    <submittedName>
        <fullName evidence="1">Uncharacterized protein</fullName>
    </submittedName>
</protein>
<name>A0ABQ2FEU4_9DEIO</name>
<keyword evidence="2" id="KW-1185">Reference proteome</keyword>
<dbReference type="EMBL" id="BMPE01000001">
    <property type="protein sequence ID" value="GGK86581.1"/>
    <property type="molecule type" value="Genomic_DNA"/>
</dbReference>
<dbReference type="Proteomes" id="UP000604341">
    <property type="component" value="Unassembled WGS sequence"/>
</dbReference>
<proteinExistence type="predicted"/>
<dbReference type="RefSeq" id="WP_189067055.1">
    <property type="nucleotide sequence ID" value="NZ_BMPE01000001.1"/>
</dbReference>
<reference evidence="2" key="1">
    <citation type="journal article" date="2019" name="Int. J. Syst. Evol. Microbiol.">
        <title>The Global Catalogue of Microorganisms (GCM) 10K type strain sequencing project: providing services to taxonomists for standard genome sequencing and annotation.</title>
        <authorList>
            <consortium name="The Broad Institute Genomics Platform"/>
            <consortium name="The Broad Institute Genome Sequencing Center for Infectious Disease"/>
            <person name="Wu L."/>
            <person name="Ma J."/>
        </authorList>
    </citation>
    <scope>NUCLEOTIDE SEQUENCE [LARGE SCALE GENOMIC DNA]</scope>
    <source>
        <strain evidence="2">JCM 19173</strain>
    </source>
</reference>